<feature type="signal peptide" evidence="1">
    <location>
        <begin position="1"/>
        <end position="18"/>
    </location>
</feature>
<reference evidence="2 3" key="1">
    <citation type="submission" date="2013-09" db="EMBL/GenBank/DDBJ databases">
        <authorList>
            <person name="Zeng Z."/>
            <person name="Chen C."/>
        </authorList>
    </citation>
    <scope>NUCLEOTIDE SEQUENCE [LARGE SCALE GENOMIC DNA]</scope>
    <source>
        <strain evidence="2 3">WB 3.3-2</strain>
    </source>
</reference>
<feature type="chain" id="PRO_5002002981" evidence="1">
    <location>
        <begin position="19"/>
        <end position="115"/>
    </location>
</feature>
<organism evidence="2 3">
    <name type="scientific">Flavobacterium rivuli WB 3.3-2 = DSM 21788</name>
    <dbReference type="NCBI Taxonomy" id="1121895"/>
    <lineage>
        <taxon>Bacteria</taxon>
        <taxon>Pseudomonadati</taxon>
        <taxon>Bacteroidota</taxon>
        <taxon>Flavobacteriia</taxon>
        <taxon>Flavobacteriales</taxon>
        <taxon>Flavobacteriaceae</taxon>
        <taxon>Flavobacterium</taxon>
    </lineage>
</organism>
<evidence type="ECO:0000313" key="2">
    <source>
        <dbReference type="EMBL" id="KGO87946.1"/>
    </source>
</evidence>
<gene>
    <name evidence="2" type="ORF">Q765_02410</name>
</gene>
<proteinExistence type="predicted"/>
<keyword evidence="1" id="KW-0732">Signal</keyword>
<accession>A0A0A2M8I3</accession>
<name>A0A0A2M8I3_9FLAO</name>
<dbReference type="RefSeq" id="WP_020212419.1">
    <property type="nucleotide sequence ID" value="NZ_JRLX01000002.1"/>
</dbReference>
<comment type="caution">
    <text evidence="2">The sequence shown here is derived from an EMBL/GenBank/DDBJ whole genome shotgun (WGS) entry which is preliminary data.</text>
</comment>
<dbReference type="Gene3D" id="2.20.110.10">
    <property type="entry name" value="Histone H3 K4-specific methyltransferase SET7/9 N-terminal domain"/>
    <property type="match status" value="1"/>
</dbReference>
<evidence type="ECO:0000313" key="3">
    <source>
        <dbReference type="Proteomes" id="UP000030152"/>
    </source>
</evidence>
<dbReference type="eggNOG" id="COG2849">
    <property type="taxonomic scope" value="Bacteria"/>
</dbReference>
<dbReference type="EMBL" id="JRLX01000002">
    <property type="protein sequence ID" value="KGO87946.1"/>
    <property type="molecule type" value="Genomic_DNA"/>
</dbReference>
<sequence>MKKIIIAGLFLITGVLSAQNIKPKHEIENQIIKSTYYYDNGNVKQTGFYKDGKLHGAWVAYNEDGTKQSMGEYQNGEKTGKWFFWTGATLNEVDYSNSRIADVKKWSNGAVAVNK</sequence>
<dbReference type="STRING" id="1121895.GCA_000378485_01285"/>
<dbReference type="AlphaFoldDB" id="A0A0A2M8I3"/>
<dbReference type="OrthoDB" id="1467310at2"/>
<dbReference type="Proteomes" id="UP000030152">
    <property type="component" value="Unassembled WGS sequence"/>
</dbReference>
<protein>
    <submittedName>
        <fullName evidence="2">Membrane-binding protein</fullName>
    </submittedName>
</protein>
<evidence type="ECO:0000256" key="1">
    <source>
        <dbReference type="SAM" id="SignalP"/>
    </source>
</evidence>
<keyword evidence="3" id="KW-1185">Reference proteome</keyword>
<dbReference type="SUPFAM" id="SSF82185">
    <property type="entry name" value="Histone H3 K4-specific methyltransferase SET7/9 N-terminal domain"/>
    <property type="match status" value="1"/>
</dbReference>